<gene>
    <name evidence="4" type="ORF">DFP79_0356</name>
</gene>
<dbReference type="SUPFAM" id="SSF101960">
    <property type="entry name" value="Stabilizer of iron transporter SufD"/>
    <property type="match status" value="1"/>
</dbReference>
<dbReference type="NCBIfam" id="TIGR01981">
    <property type="entry name" value="sufD"/>
    <property type="match status" value="1"/>
</dbReference>
<dbReference type="RefSeq" id="WP_133502240.1">
    <property type="nucleotide sequence ID" value="NZ_SNXC01000009.1"/>
</dbReference>
<reference evidence="4 5" key="1">
    <citation type="submission" date="2019-03" db="EMBL/GenBank/DDBJ databases">
        <title>Genomic Encyclopedia of Type Strains, Phase III (KMG-III): the genomes of soil and plant-associated and newly described type strains.</title>
        <authorList>
            <person name="Whitman W."/>
        </authorList>
    </citation>
    <scope>NUCLEOTIDE SEQUENCE [LARGE SCALE GENOMIC DNA]</scope>
    <source>
        <strain evidence="4 5">CECT 7378</strain>
    </source>
</reference>
<dbReference type="AlphaFoldDB" id="A0A4R6MDS6"/>
<dbReference type="OrthoDB" id="9768262at2"/>
<name>A0A4R6MDS6_9GAMM</name>
<dbReference type="InterPro" id="IPR011542">
    <property type="entry name" value="SUF_FeS_clus_asmbl_SufD"/>
</dbReference>
<comment type="caution">
    <text evidence="4">The sequence shown here is derived from an EMBL/GenBank/DDBJ whole genome shotgun (WGS) entry which is preliminary data.</text>
</comment>
<dbReference type="Proteomes" id="UP000294656">
    <property type="component" value="Unassembled WGS sequence"/>
</dbReference>
<dbReference type="Pfam" id="PF01458">
    <property type="entry name" value="SUFBD_core"/>
    <property type="match status" value="1"/>
</dbReference>
<accession>A0A4R6MDS6</accession>
<dbReference type="EMBL" id="SNXC01000009">
    <property type="protein sequence ID" value="TDO99375.1"/>
    <property type="molecule type" value="Genomic_DNA"/>
</dbReference>
<dbReference type="InterPro" id="IPR045595">
    <property type="entry name" value="SufBD_N"/>
</dbReference>
<dbReference type="GO" id="GO:0016226">
    <property type="term" value="P:iron-sulfur cluster assembly"/>
    <property type="evidence" value="ECO:0007669"/>
    <property type="project" value="InterPro"/>
</dbReference>
<dbReference type="Pfam" id="PF19295">
    <property type="entry name" value="SufBD_N"/>
    <property type="match status" value="1"/>
</dbReference>
<dbReference type="PANTHER" id="PTHR43575">
    <property type="entry name" value="PROTEIN ABCI7, CHLOROPLASTIC"/>
    <property type="match status" value="1"/>
</dbReference>
<evidence type="ECO:0000259" key="2">
    <source>
        <dbReference type="Pfam" id="PF01458"/>
    </source>
</evidence>
<evidence type="ECO:0000313" key="5">
    <source>
        <dbReference type="Proteomes" id="UP000294656"/>
    </source>
</evidence>
<organism evidence="4 5">
    <name type="scientific">Marinomonas balearica</name>
    <dbReference type="NCBI Taxonomy" id="491947"/>
    <lineage>
        <taxon>Bacteria</taxon>
        <taxon>Pseudomonadati</taxon>
        <taxon>Pseudomonadota</taxon>
        <taxon>Gammaproteobacteria</taxon>
        <taxon>Oceanospirillales</taxon>
        <taxon>Oceanospirillaceae</taxon>
        <taxon>Marinomonas</taxon>
    </lineage>
</organism>
<dbReference type="InterPro" id="IPR037284">
    <property type="entry name" value="SUF_FeS_clus_asmbl_SufBD_sf"/>
</dbReference>
<protein>
    <submittedName>
        <fullName evidence="4">Iron-regulated ABC transporter permease protein SufD</fullName>
    </submittedName>
</protein>
<feature type="domain" description="SUF system FeS cluster assembly SufBD N-terminal" evidence="3">
    <location>
        <begin position="21"/>
        <end position="162"/>
    </location>
</feature>
<sequence length="425" mass="47264">MSEWFSNALIRAQDLTGLVDQQWMDPVRTKAITQLKNTAWPNRKTEAWRYTPLRSVERTTASVKSTENDLSQLAPVVIPGIEPIEVVFIDGRYCAALSSGELPEGLSIVLGSKLEARDELLDKLSAIKPERHLFGMLNDALAQDVVWIKVGCGVSIDTPIRISNLSSQSAESHVKAFVSLEEGAQATILEMADAEGQTLSTGFTEYDLAKNARLEHYRFALQTGDNVSVGGSHFKLEEGAQLNSNIIGFGSDLQRLDTDIIYAGENANAKLNAIYLLDGKELFDLHATVEHAVPNCVTEENIRGIVADRARAVFNGRIHIHRDAQKTLAELNNRNLLLSDKAEINTKPELEIYADDVRCAHGATVAEIDKKALYYLQTRGISRAKAQVMLNFGFINELIDQMPNEVIAEWVRPMIRSRFEQMEVK</sequence>
<evidence type="ECO:0000256" key="1">
    <source>
        <dbReference type="ARBA" id="ARBA00043967"/>
    </source>
</evidence>
<feature type="domain" description="SUF system FeS cluster assembly SufBD core" evidence="2">
    <location>
        <begin position="169"/>
        <end position="394"/>
    </location>
</feature>
<dbReference type="InterPro" id="IPR000825">
    <property type="entry name" value="SUF_FeS_clus_asmbl_SufBD_core"/>
</dbReference>
<dbReference type="InterPro" id="IPR055346">
    <property type="entry name" value="Fe-S_cluster_assembly_SufBD"/>
</dbReference>
<keyword evidence="5" id="KW-1185">Reference proteome</keyword>
<comment type="similarity">
    <text evidence="1">Belongs to the iron-sulfur cluster assembly SufBD family.</text>
</comment>
<proteinExistence type="inferred from homology"/>
<dbReference type="PANTHER" id="PTHR43575:SF1">
    <property type="entry name" value="PROTEIN ABCI7, CHLOROPLASTIC"/>
    <property type="match status" value="1"/>
</dbReference>
<evidence type="ECO:0000259" key="3">
    <source>
        <dbReference type="Pfam" id="PF19295"/>
    </source>
</evidence>
<evidence type="ECO:0000313" key="4">
    <source>
        <dbReference type="EMBL" id="TDO99375.1"/>
    </source>
</evidence>